<keyword evidence="2" id="KW-1185">Reference proteome</keyword>
<accession>A0A0R3LUU5</accession>
<dbReference type="AlphaFoldDB" id="A0A0R3LUU5"/>
<dbReference type="STRING" id="1518501.CQ10_33235"/>
<organism evidence="1 2">
    <name type="scientific">Bradyrhizobium valentinum</name>
    <dbReference type="NCBI Taxonomy" id="1518501"/>
    <lineage>
        <taxon>Bacteria</taxon>
        <taxon>Pseudomonadati</taxon>
        <taxon>Pseudomonadota</taxon>
        <taxon>Alphaproteobacteria</taxon>
        <taxon>Hyphomicrobiales</taxon>
        <taxon>Nitrobacteraceae</taxon>
        <taxon>Bradyrhizobium</taxon>
    </lineage>
</organism>
<comment type="caution">
    <text evidence="1">The sequence shown here is derived from an EMBL/GenBank/DDBJ whole genome shotgun (WGS) entry which is preliminary data.</text>
</comment>
<dbReference type="EMBL" id="LLXX01000074">
    <property type="protein sequence ID" value="KRR08787.1"/>
    <property type="molecule type" value="Genomic_DNA"/>
</dbReference>
<sequence length="87" mass="9616">MNDTSAPDAGLLPFRDLINELDNDVMASFGAGQANYVAAATFDLPVLDGRSPHAWQFLFKPVRPVALAEQSCRELGRQRPDGRKWSQ</sequence>
<name>A0A0R3LUU5_9BRAD</name>
<dbReference type="RefSeq" id="WP_057850455.1">
    <property type="nucleotide sequence ID" value="NZ_LLXX01000074.1"/>
</dbReference>
<gene>
    <name evidence="1" type="ORF">CP49_29680</name>
</gene>
<evidence type="ECO:0000313" key="2">
    <source>
        <dbReference type="Proteomes" id="UP000051913"/>
    </source>
</evidence>
<evidence type="ECO:0000313" key="1">
    <source>
        <dbReference type="EMBL" id="KRR08787.1"/>
    </source>
</evidence>
<protein>
    <submittedName>
        <fullName evidence="1">Uncharacterized protein</fullName>
    </submittedName>
</protein>
<reference evidence="1 2" key="1">
    <citation type="submission" date="2014-03" db="EMBL/GenBank/DDBJ databases">
        <title>Bradyrhizobium valentinum sp. nov., isolated from effective nodules of Lupinus mariae-josephae, a lupine endemic of basic-lime soils in Eastern Spain.</title>
        <authorList>
            <person name="Duran D."/>
            <person name="Rey L."/>
            <person name="Navarro A."/>
            <person name="Busquets A."/>
            <person name="Imperial J."/>
            <person name="Ruiz-Argueso T."/>
        </authorList>
    </citation>
    <scope>NUCLEOTIDE SEQUENCE [LARGE SCALE GENOMIC DNA]</scope>
    <source>
        <strain evidence="1 2">LmjM3</strain>
    </source>
</reference>
<dbReference type="Proteomes" id="UP000051913">
    <property type="component" value="Unassembled WGS sequence"/>
</dbReference>
<proteinExistence type="predicted"/>